<organism evidence="5 6">
    <name type="scientific">Dipteronia sinensis</name>
    <dbReference type="NCBI Taxonomy" id="43782"/>
    <lineage>
        <taxon>Eukaryota</taxon>
        <taxon>Viridiplantae</taxon>
        <taxon>Streptophyta</taxon>
        <taxon>Embryophyta</taxon>
        <taxon>Tracheophyta</taxon>
        <taxon>Spermatophyta</taxon>
        <taxon>Magnoliopsida</taxon>
        <taxon>eudicotyledons</taxon>
        <taxon>Gunneridae</taxon>
        <taxon>Pentapetalae</taxon>
        <taxon>rosids</taxon>
        <taxon>malvids</taxon>
        <taxon>Sapindales</taxon>
        <taxon>Sapindaceae</taxon>
        <taxon>Hippocastanoideae</taxon>
        <taxon>Acereae</taxon>
        <taxon>Dipteronia</taxon>
    </lineage>
</organism>
<gene>
    <name evidence="5" type="ORF">Dsin_024396</name>
</gene>
<dbReference type="GO" id="GO:0008234">
    <property type="term" value="F:cysteine-type peptidase activity"/>
    <property type="evidence" value="ECO:0007669"/>
    <property type="project" value="InterPro"/>
</dbReference>
<evidence type="ECO:0000313" key="5">
    <source>
        <dbReference type="EMBL" id="KAK3193086.1"/>
    </source>
</evidence>
<dbReference type="PROSITE" id="PS50600">
    <property type="entry name" value="ULP_PROTEASE"/>
    <property type="match status" value="1"/>
</dbReference>
<evidence type="ECO:0000256" key="3">
    <source>
        <dbReference type="ARBA" id="ARBA00022801"/>
    </source>
</evidence>
<dbReference type="Proteomes" id="UP001281410">
    <property type="component" value="Unassembled WGS sequence"/>
</dbReference>
<comment type="caution">
    <text evidence="5">The sequence shown here is derived from an EMBL/GenBank/DDBJ whole genome shotgun (WGS) entry which is preliminary data.</text>
</comment>
<accession>A0AAD9ZUF9</accession>
<keyword evidence="2" id="KW-0645">Protease</keyword>
<dbReference type="Pfam" id="PF02902">
    <property type="entry name" value="Peptidase_C48"/>
    <property type="match status" value="1"/>
</dbReference>
<dbReference type="InterPro" id="IPR003653">
    <property type="entry name" value="Peptidase_C48_C"/>
</dbReference>
<sequence length="195" mass="22873">MLEYQWRRIMPRDSVGKAPKNWSVLKYMWSPDNLITVRGLLPSENRPWHEVDAVLIPCNIGGQHWLMASVDLTVGKIHLLDLFRQEVPIQINKKQVAPLRWFLPSILHHVGFQDARPRGETMYEKRNRPFEVSMVSITYVPQQTRGGNCGAHTLRLIEYVLANRETFIWSEDDMGTIREKMNVELFCNSKPYYMM</sequence>
<dbReference type="EMBL" id="JANJYJ010000008">
    <property type="protein sequence ID" value="KAK3193086.1"/>
    <property type="molecule type" value="Genomic_DNA"/>
</dbReference>
<name>A0AAD9ZUF9_9ROSI</name>
<keyword evidence="6" id="KW-1185">Reference proteome</keyword>
<dbReference type="AlphaFoldDB" id="A0AAD9ZUF9"/>
<evidence type="ECO:0000259" key="4">
    <source>
        <dbReference type="PROSITE" id="PS50600"/>
    </source>
</evidence>
<evidence type="ECO:0000256" key="2">
    <source>
        <dbReference type="ARBA" id="ARBA00022670"/>
    </source>
</evidence>
<keyword evidence="3" id="KW-0378">Hydrolase</keyword>
<dbReference type="InterPro" id="IPR038765">
    <property type="entry name" value="Papain-like_cys_pep_sf"/>
</dbReference>
<reference evidence="5" key="1">
    <citation type="journal article" date="2023" name="Plant J.">
        <title>Genome sequences and population genomics provide insights into the demographic history, inbreeding, and mutation load of two 'living fossil' tree species of Dipteronia.</title>
        <authorList>
            <person name="Feng Y."/>
            <person name="Comes H.P."/>
            <person name="Chen J."/>
            <person name="Zhu S."/>
            <person name="Lu R."/>
            <person name="Zhang X."/>
            <person name="Li P."/>
            <person name="Qiu J."/>
            <person name="Olsen K.M."/>
            <person name="Qiu Y."/>
        </authorList>
    </citation>
    <scope>NUCLEOTIDE SEQUENCE</scope>
    <source>
        <strain evidence="5">NBL</strain>
    </source>
</reference>
<dbReference type="GO" id="GO:0006508">
    <property type="term" value="P:proteolysis"/>
    <property type="evidence" value="ECO:0007669"/>
    <property type="project" value="UniProtKB-KW"/>
</dbReference>
<evidence type="ECO:0000256" key="1">
    <source>
        <dbReference type="ARBA" id="ARBA00005234"/>
    </source>
</evidence>
<feature type="domain" description="Ubiquitin-like protease family profile" evidence="4">
    <location>
        <begin position="1"/>
        <end position="160"/>
    </location>
</feature>
<proteinExistence type="inferred from homology"/>
<dbReference type="SUPFAM" id="SSF54001">
    <property type="entry name" value="Cysteine proteinases"/>
    <property type="match status" value="1"/>
</dbReference>
<evidence type="ECO:0000313" key="6">
    <source>
        <dbReference type="Proteomes" id="UP001281410"/>
    </source>
</evidence>
<dbReference type="Gene3D" id="3.40.395.10">
    <property type="entry name" value="Adenoviral Proteinase, Chain A"/>
    <property type="match status" value="1"/>
</dbReference>
<protein>
    <recommendedName>
        <fullName evidence="4">Ubiquitin-like protease family profile domain-containing protein</fullName>
    </recommendedName>
</protein>
<comment type="similarity">
    <text evidence="1">Belongs to the peptidase C48 family.</text>
</comment>